<dbReference type="EMBL" id="NMUH01001144">
    <property type="protein sequence ID" value="MQL89382.1"/>
    <property type="molecule type" value="Genomic_DNA"/>
</dbReference>
<reference evidence="2" key="1">
    <citation type="submission" date="2017-07" db="EMBL/GenBank/DDBJ databases">
        <title>Taro Niue Genome Assembly and Annotation.</title>
        <authorList>
            <person name="Atibalentja N."/>
            <person name="Keating K."/>
            <person name="Fields C.J."/>
        </authorList>
    </citation>
    <scope>NUCLEOTIDE SEQUENCE</scope>
    <source>
        <strain evidence="2">Niue_2</strain>
        <tissue evidence="2">Leaf</tissue>
    </source>
</reference>
<evidence type="ECO:0000256" key="1">
    <source>
        <dbReference type="SAM" id="Phobius"/>
    </source>
</evidence>
<evidence type="ECO:0000313" key="2">
    <source>
        <dbReference type="EMBL" id="MQL89382.1"/>
    </source>
</evidence>
<protein>
    <submittedName>
        <fullName evidence="2">Uncharacterized protein</fullName>
    </submittedName>
</protein>
<name>A0A843UT04_COLES</name>
<feature type="transmembrane region" description="Helical" evidence="1">
    <location>
        <begin position="103"/>
        <end position="127"/>
    </location>
</feature>
<dbReference type="AlphaFoldDB" id="A0A843UT04"/>
<keyword evidence="3" id="KW-1185">Reference proteome</keyword>
<accession>A0A843UT04</accession>
<keyword evidence="1" id="KW-1133">Transmembrane helix</keyword>
<gene>
    <name evidence="2" type="ORF">Taro_021954</name>
</gene>
<organism evidence="2 3">
    <name type="scientific">Colocasia esculenta</name>
    <name type="common">Wild taro</name>
    <name type="synonym">Arum esculentum</name>
    <dbReference type="NCBI Taxonomy" id="4460"/>
    <lineage>
        <taxon>Eukaryota</taxon>
        <taxon>Viridiplantae</taxon>
        <taxon>Streptophyta</taxon>
        <taxon>Embryophyta</taxon>
        <taxon>Tracheophyta</taxon>
        <taxon>Spermatophyta</taxon>
        <taxon>Magnoliopsida</taxon>
        <taxon>Liliopsida</taxon>
        <taxon>Araceae</taxon>
        <taxon>Aroideae</taxon>
        <taxon>Colocasieae</taxon>
        <taxon>Colocasia</taxon>
    </lineage>
</organism>
<proteinExistence type="predicted"/>
<keyword evidence="1" id="KW-0472">Membrane</keyword>
<sequence>MSAACRALGDLLTSTVGRQRPPTSRSCRDSSMCRVLNCEVFLVEVGRTELRKLCSAREAFLCRFSGRFEVLEVFLACSHREDVAQSGGNTGELGPESLKVLGMGLQLCGLYVWCWLASTVLWLYCVVVERQLDLSSMTWYLVVVGTCALRGKLCVVVCRVPTSSSVEMDLCSMELMPVLSPFVGRFPVKLVASGTSCCNDLPVRHVA</sequence>
<dbReference type="Proteomes" id="UP000652761">
    <property type="component" value="Unassembled WGS sequence"/>
</dbReference>
<evidence type="ECO:0000313" key="3">
    <source>
        <dbReference type="Proteomes" id="UP000652761"/>
    </source>
</evidence>
<comment type="caution">
    <text evidence="2">The sequence shown here is derived from an EMBL/GenBank/DDBJ whole genome shotgun (WGS) entry which is preliminary data.</text>
</comment>
<keyword evidence="1" id="KW-0812">Transmembrane</keyword>